<dbReference type="GO" id="GO:0005509">
    <property type="term" value="F:calcium ion binding"/>
    <property type="evidence" value="ECO:0007669"/>
    <property type="project" value="InterPro"/>
</dbReference>
<keyword evidence="2" id="KW-0106">Calcium</keyword>
<accession>A0A2S7WWY0</accession>
<dbReference type="Gene3D" id="2.60.40.740">
    <property type="match status" value="1"/>
</dbReference>
<keyword evidence="1" id="KW-0732">Signal</keyword>
<name>A0A2S7WWY0_9FLAO</name>
<dbReference type="InterPro" id="IPR026444">
    <property type="entry name" value="Secre_tail"/>
</dbReference>
<dbReference type="NCBIfam" id="TIGR01451">
    <property type="entry name" value="B_ant_repeat"/>
    <property type="match status" value="2"/>
</dbReference>
<evidence type="ECO:0000313" key="6">
    <source>
        <dbReference type="Proteomes" id="UP000239068"/>
    </source>
</evidence>
<protein>
    <recommendedName>
        <fullName evidence="4">Secretion system C-terminal sorting domain-containing protein</fullName>
    </recommendedName>
</protein>
<dbReference type="PROSITE" id="PS51234">
    <property type="entry name" value="TSP3"/>
    <property type="match status" value="5"/>
</dbReference>
<dbReference type="InterPro" id="IPR047589">
    <property type="entry name" value="DUF11_rpt"/>
</dbReference>
<organism evidence="5 6">
    <name type="scientific">Polaribacter glomeratus</name>
    <dbReference type="NCBI Taxonomy" id="102"/>
    <lineage>
        <taxon>Bacteria</taxon>
        <taxon>Pseudomonadati</taxon>
        <taxon>Bacteroidota</taxon>
        <taxon>Flavobacteriia</taxon>
        <taxon>Flavobacteriales</taxon>
        <taxon>Flavobacteriaceae</taxon>
    </lineage>
</organism>
<dbReference type="InterPro" id="IPR003367">
    <property type="entry name" value="Thrombospondin_3-like_rpt"/>
</dbReference>
<dbReference type="PANTHER" id="PTHR10199:SF100">
    <property type="entry name" value="THROMBOSPONDIN, ISOFORM A"/>
    <property type="match status" value="1"/>
</dbReference>
<proteinExistence type="predicted"/>
<feature type="compositionally biased region" description="Basic and acidic residues" evidence="3">
    <location>
        <begin position="1223"/>
        <end position="1236"/>
    </location>
</feature>
<evidence type="ECO:0000256" key="1">
    <source>
        <dbReference type="ARBA" id="ARBA00022729"/>
    </source>
</evidence>
<sequence length="1687" mass="185015">MKTKKHVIKPLKRMGLSKSCFLFLLLFVSFSVKGQINRSNTVSVGNNRMYKATTVNSIKTGALFSYTLYVTIYGDGNLVTLTDQLPPELEFVGNSNNIAISPQVFANTAAKGQNNNLVTVVLQAPSDGSSSSVEILIPVRFKGGITANGTIAKNSATISTNDQSATTNPITVTAIAILNWEIKKEIIEPTQKDPNTGEWIVAPGATARFRITVKEKNPQDNFGVLNLTNLQILEAPQPSNVTMNLVATGGNNNIPLSLLNLNTSTNIITSTNSQTFLNATETFSSFYIDIDITYPSNLPVNTTTCFGNVADITANYASLTTNNTFTASSDADLNCIYISNYCVLNNCNRVNFDYSFKKYVSGNKKTVGCNLYYIMEFHNSSTSGEVIENAQISDIFPTNINVNQVMIQVFKPGSGTGSIPHSGSYSFGGSAINYSTSGNMYIDTTADPSSLIVDLSSNLDPEYQIKVQVRFTIDLNVQPGTTIINDATTEFNFLNNTQIIDSARNSFNVETPEPELHIQKLVCQGYNSYHNPGDIIRYRLLIFNKGTDALNNVVIEDELDPNFEFLPSTVSYYSYAPSNPNSFSTICNPTISGNYSNWGLTFSQTPTNYGATNLKWTVPSIGPLCGNTSTSHNNYIEFDVKIKENAPPGSYYNKFTVNGDELTTPKSSNDSKINVKVLAGNKVIKLQSLDNGTTWTNSTVTPNVLPRQNILYRLNIKNLGNLEFKDLVITDALPNVNFTPNSETISLSTGGSNFIINTTDFSTNFSNNTLTVSSLPNFLFVYGDEINIDIPATVVTTVQLNSEICNTFNYTAIDQYNGLSTQNLTPAPVCVVVKDNCPGIENADQIDTDEDGIGDACDNCSMVINPNQLDSDGNGIGDACEPPVEEVDCYTFDEEFNKENWINDNLKDISFEKDEEHQNFIAFKNNEKESSLINNKDFTGDWLKFFPGNCMCFDFIVSYKDKSNNNIGTAPKLAIYTGSSITSIGQINTRLRAVFVGNASNPILPNNIWGNYCLPIYEATNNTIPSNSLGNWQLFKPNSTTQLTGSDAVNAWNQLIIEVTGILFESEYDGSFTETIGLDNFCASDCEPPCKGDKDSDGDGIPDECDNCPEKYNPNQEDSNNDGIGDVCCEGKEDRDKDGIPDDCDNCPTRYNPDQKDTDGDGKGDLCDLDCVEGPDFDKDGWLDACDNCPKNYNPNQSDIDNDGLGDFCDPDFVVDSDGDGIPDNKDNCPDTKNPEQTDSDGDGIGDACDNCIEIANTDQLDSDGDGVGDVCDPPNCGDIDTDGIGDACDNCPNTVNPDQLDVNNDGKGDACYPPNPCVDIDTDEDGIFDLCDNCPKTKNEDQLDTDGDGIGDICDPTPCGIEDKDKDGTPDLCDNCPEISNPNQEDTDKDGIGDACKDCDKDTDGDGVLDLVDNCPTRHNPDQLDTDGDGLGDVCDFINPICCIDFGWNDIFYEMDPDIGVIKVVDDYDFTLDSDFITDYKVTLVYSDIKHSKVENGKLPAKISLYPLKSSISNEKLELKEPIYGNDDKGNTVFNEISWWTEAGVSFREKNNLKIAYSLPYYKDCTDCDYIATLYFKVSVIDKHGNYKEELILRTVEIKNNVVLKTTQESSKQSFLIYPNPVKEYMNIFSQIAGKSVLYDINGKELRNFGINVGDNKIKVTNLPKGVYILKTMGDNLNNTSKIVIE</sequence>
<feature type="domain" description="Secretion system C-terminal sorting" evidence="4">
    <location>
        <begin position="1618"/>
        <end position="1686"/>
    </location>
</feature>
<dbReference type="NCBIfam" id="TIGR04183">
    <property type="entry name" value="Por_Secre_tail"/>
    <property type="match status" value="1"/>
</dbReference>
<reference evidence="5 6" key="1">
    <citation type="submission" date="2016-12" db="EMBL/GenBank/DDBJ databases">
        <title>Trade-off between light-utilization and light-protection in marine flavobacteria.</title>
        <authorList>
            <person name="Kumagai Y."/>
            <person name="Yoshizawa S."/>
            <person name="Kogure K."/>
            <person name="Iwasaki W."/>
        </authorList>
    </citation>
    <scope>NUCLEOTIDE SEQUENCE [LARGE SCALE GENOMIC DNA]</scope>
    <source>
        <strain evidence="5 6">ATCC 43844</strain>
    </source>
</reference>
<evidence type="ECO:0000256" key="2">
    <source>
        <dbReference type="ARBA" id="ARBA00022837"/>
    </source>
</evidence>
<evidence type="ECO:0000313" key="5">
    <source>
        <dbReference type="EMBL" id="PQJ81782.1"/>
    </source>
</evidence>
<dbReference type="InterPro" id="IPR017897">
    <property type="entry name" value="Thrombospondin_3_rpt"/>
</dbReference>
<feature type="region of interest" description="Disordered" evidence="3">
    <location>
        <begin position="1134"/>
        <end position="1161"/>
    </location>
</feature>
<dbReference type="Pfam" id="PF18962">
    <property type="entry name" value="Por_Secre_tail"/>
    <property type="match status" value="1"/>
</dbReference>
<dbReference type="Gene3D" id="4.10.1080.10">
    <property type="entry name" value="TSP type-3 repeat"/>
    <property type="match status" value="5"/>
</dbReference>
<keyword evidence="6" id="KW-1185">Reference proteome</keyword>
<dbReference type="GO" id="GO:0007155">
    <property type="term" value="P:cell adhesion"/>
    <property type="evidence" value="ECO:0007669"/>
    <property type="project" value="InterPro"/>
</dbReference>
<feature type="region of interest" description="Disordered" evidence="3">
    <location>
        <begin position="1217"/>
        <end position="1242"/>
    </location>
</feature>
<comment type="caution">
    <text evidence="5">The sequence shown here is derived from an EMBL/GenBank/DDBJ whole genome shotgun (WGS) entry which is preliminary data.</text>
</comment>
<dbReference type="Pfam" id="PF02412">
    <property type="entry name" value="TSP_3"/>
    <property type="match status" value="9"/>
</dbReference>
<evidence type="ECO:0000256" key="3">
    <source>
        <dbReference type="SAM" id="MobiDB-lite"/>
    </source>
</evidence>
<gene>
    <name evidence="5" type="ORF">BTO16_03995</name>
</gene>
<dbReference type="RefSeq" id="WP_105020352.1">
    <property type="nucleotide sequence ID" value="NZ_MSCM01000001.1"/>
</dbReference>
<dbReference type="OrthoDB" id="1491481at2"/>
<dbReference type="EMBL" id="MSCM01000001">
    <property type="protein sequence ID" value="PQJ81782.1"/>
    <property type="molecule type" value="Genomic_DNA"/>
</dbReference>
<evidence type="ECO:0000259" key="4">
    <source>
        <dbReference type="Pfam" id="PF18962"/>
    </source>
</evidence>
<dbReference type="PANTHER" id="PTHR10199">
    <property type="entry name" value="THROMBOSPONDIN"/>
    <property type="match status" value="1"/>
</dbReference>
<dbReference type="Proteomes" id="UP000239068">
    <property type="component" value="Unassembled WGS sequence"/>
</dbReference>
<dbReference type="InterPro" id="IPR028974">
    <property type="entry name" value="TSP_type-3_rpt"/>
</dbReference>
<dbReference type="SUPFAM" id="SSF103647">
    <property type="entry name" value="TSP type-3 repeat"/>
    <property type="match status" value="4"/>
</dbReference>